<feature type="coiled-coil region" evidence="1">
    <location>
        <begin position="374"/>
        <end position="404"/>
    </location>
</feature>
<keyword evidence="4" id="KW-1185">Reference proteome</keyword>
<feature type="compositionally biased region" description="Basic and acidic residues" evidence="2">
    <location>
        <begin position="215"/>
        <end position="238"/>
    </location>
</feature>
<evidence type="ECO:0008006" key="5">
    <source>
        <dbReference type="Google" id="ProtNLM"/>
    </source>
</evidence>
<evidence type="ECO:0000313" key="4">
    <source>
        <dbReference type="Proteomes" id="UP001642483"/>
    </source>
</evidence>
<keyword evidence="1" id="KW-0175">Coiled coil</keyword>
<evidence type="ECO:0000256" key="1">
    <source>
        <dbReference type="SAM" id="Coils"/>
    </source>
</evidence>
<dbReference type="InterPro" id="IPR011992">
    <property type="entry name" value="EF-hand-dom_pair"/>
</dbReference>
<dbReference type="Gene3D" id="1.20.920.20">
    <property type="match status" value="1"/>
</dbReference>
<protein>
    <recommendedName>
        <fullName evidence="5">EF-hand domain-containing protein</fullName>
    </recommendedName>
</protein>
<evidence type="ECO:0000313" key="3">
    <source>
        <dbReference type="EMBL" id="CAK8690582.1"/>
    </source>
</evidence>
<feature type="compositionally biased region" description="Basic and acidic residues" evidence="2">
    <location>
        <begin position="186"/>
        <end position="206"/>
    </location>
</feature>
<proteinExistence type="predicted"/>
<name>A0ABP0GGI9_CLALP</name>
<reference evidence="3 4" key="1">
    <citation type="submission" date="2024-02" db="EMBL/GenBank/DDBJ databases">
        <authorList>
            <person name="Daric V."/>
            <person name="Darras S."/>
        </authorList>
    </citation>
    <scope>NUCLEOTIDE SEQUENCE [LARGE SCALE GENOMIC DNA]</scope>
</reference>
<sequence length="521" mass="60374">MEASEALQELFSLNDYNSAGYLTLEQLSLLYDRIRIGGISVPQISASLEFVCGNSSYVFLEELKDLLQEMDRRYYLLQDLQWEFALLDNQHVGSISVEKARFLFQAVHGKLFSLRKWGRFLHSRLISDAPMITFSEIEVDLCNIPTPEDWDLFDLKEKHKLRPNKDNLMNGAFEKRKDKAKKQTKHNKDSYEEKAKRSDEKPKTTEPIDPNQKIKHTEEEARRKEKQAEEERARKRAAEEEEEEKLRKRKQIEEEEIARRQAEEELRMKKEQKERKKREKKEAAKLAKGQRIIREKLEDAVESRDREKIEPAVDEYKAKVLAEGEVDELLRQAQRILEMLKCSGELKSATSRRVVSELESAINKARKSGFDRSKDELADEVANANELLLRLQRLERLRSEVLELKQSTIAELRSYQNPIPVIRQVMIATYLLLGTSEKETKKWTAVQALLGKTGREGLKRRIAKCDVVDITLATATRARDIMGEVDLEVIRDVSAGAATFFVWVDGMVGEVMERENTTMIS</sequence>
<dbReference type="Proteomes" id="UP001642483">
    <property type="component" value="Unassembled WGS sequence"/>
</dbReference>
<dbReference type="EMBL" id="CAWYQH010000119">
    <property type="protein sequence ID" value="CAK8690582.1"/>
    <property type="molecule type" value="Genomic_DNA"/>
</dbReference>
<organism evidence="3 4">
    <name type="scientific">Clavelina lepadiformis</name>
    <name type="common">Light-bulb sea squirt</name>
    <name type="synonym">Ascidia lepadiformis</name>
    <dbReference type="NCBI Taxonomy" id="159417"/>
    <lineage>
        <taxon>Eukaryota</taxon>
        <taxon>Metazoa</taxon>
        <taxon>Chordata</taxon>
        <taxon>Tunicata</taxon>
        <taxon>Ascidiacea</taxon>
        <taxon>Aplousobranchia</taxon>
        <taxon>Clavelinidae</taxon>
        <taxon>Clavelina</taxon>
    </lineage>
</organism>
<feature type="region of interest" description="Disordered" evidence="2">
    <location>
        <begin position="164"/>
        <end position="249"/>
    </location>
</feature>
<gene>
    <name evidence="3" type="ORF">CVLEPA_LOCUS23184</name>
</gene>
<comment type="caution">
    <text evidence="3">The sequence shown here is derived from an EMBL/GenBank/DDBJ whole genome shotgun (WGS) entry which is preliminary data.</text>
</comment>
<dbReference type="SUPFAM" id="SSF47473">
    <property type="entry name" value="EF-hand"/>
    <property type="match status" value="1"/>
</dbReference>
<evidence type="ECO:0000256" key="2">
    <source>
        <dbReference type="SAM" id="MobiDB-lite"/>
    </source>
</evidence>
<accession>A0ABP0GGI9</accession>